<dbReference type="PANTHER" id="PTHR34220">
    <property type="entry name" value="SENSOR HISTIDINE KINASE YPDA"/>
    <property type="match status" value="1"/>
</dbReference>
<evidence type="ECO:0000256" key="6">
    <source>
        <dbReference type="ARBA" id="ARBA00022777"/>
    </source>
</evidence>
<dbReference type="EMBL" id="JAHQCW010000007">
    <property type="protein sequence ID" value="MBU9736205.1"/>
    <property type="molecule type" value="Genomic_DNA"/>
</dbReference>
<keyword evidence="6 11" id="KW-0418">Kinase</keyword>
<feature type="transmembrane region" description="Helical" evidence="9">
    <location>
        <begin position="296"/>
        <end position="318"/>
    </location>
</feature>
<dbReference type="Pfam" id="PF02743">
    <property type="entry name" value="dCache_1"/>
    <property type="match status" value="1"/>
</dbReference>
<dbReference type="CDD" id="cd06225">
    <property type="entry name" value="HAMP"/>
    <property type="match status" value="1"/>
</dbReference>
<keyword evidence="2" id="KW-1003">Cell membrane</keyword>
<dbReference type="Gene3D" id="3.30.565.10">
    <property type="entry name" value="Histidine kinase-like ATPase, C-terminal domain"/>
    <property type="match status" value="1"/>
</dbReference>
<keyword evidence="3" id="KW-0597">Phosphoprotein</keyword>
<feature type="transmembrane region" description="Helical" evidence="9">
    <location>
        <begin position="18"/>
        <end position="38"/>
    </location>
</feature>
<evidence type="ECO:0000259" key="10">
    <source>
        <dbReference type="PROSITE" id="PS50885"/>
    </source>
</evidence>
<evidence type="ECO:0000313" key="12">
    <source>
        <dbReference type="Proteomes" id="UP000712157"/>
    </source>
</evidence>
<dbReference type="Proteomes" id="UP000712157">
    <property type="component" value="Unassembled WGS sequence"/>
</dbReference>
<dbReference type="PROSITE" id="PS50885">
    <property type="entry name" value="HAMP"/>
    <property type="match status" value="1"/>
</dbReference>
<dbReference type="InterPro" id="IPR050640">
    <property type="entry name" value="Bact_2-comp_sensor_kinase"/>
</dbReference>
<keyword evidence="12" id="KW-1185">Reference proteome</keyword>
<evidence type="ECO:0000256" key="9">
    <source>
        <dbReference type="SAM" id="Phobius"/>
    </source>
</evidence>
<dbReference type="PANTHER" id="PTHR34220:SF7">
    <property type="entry name" value="SENSOR HISTIDINE KINASE YPDA"/>
    <property type="match status" value="1"/>
</dbReference>
<dbReference type="SUPFAM" id="SSF55874">
    <property type="entry name" value="ATPase domain of HSP90 chaperone/DNA topoisomerase II/histidine kinase"/>
    <property type="match status" value="1"/>
</dbReference>
<keyword evidence="7 9" id="KW-1133">Transmembrane helix</keyword>
<comment type="subcellular location">
    <subcellularLocation>
        <location evidence="1">Cell membrane</location>
        <topology evidence="1">Multi-pass membrane protein</topology>
    </subcellularLocation>
</comment>
<dbReference type="InterPro" id="IPR033479">
    <property type="entry name" value="dCache_1"/>
</dbReference>
<name>A0A949JW16_9FIRM</name>
<keyword evidence="8 9" id="KW-0472">Membrane</keyword>
<dbReference type="GO" id="GO:0000155">
    <property type="term" value="F:phosphorelay sensor kinase activity"/>
    <property type="evidence" value="ECO:0007669"/>
    <property type="project" value="InterPro"/>
</dbReference>
<reference evidence="11" key="1">
    <citation type="submission" date="2021-06" db="EMBL/GenBank/DDBJ databases">
        <title>Description of novel taxa of the family Lachnospiraceae.</title>
        <authorList>
            <person name="Chaplin A.V."/>
            <person name="Sokolova S.R."/>
            <person name="Pikina A.P."/>
            <person name="Korzhanova M."/>
            <person name="Belova V."/>
            <person name="Korostin D."/>
            <person name="Efimov B.A."/>
        </authorList>
    </citation>
    <scope>NUCLEOTIDE SEQUENCE</scope>
    <source>
        <strain evidence="11">ASD5720</strain>
    </source>
</reference>
<dbReference type="InterPro" id="IPR003660">
    <property type="entry name" value="HAMP_dom"/>
</dbReference>
<dbReference type="SMART" id="SM00304">
    <property type="entry name" value="HAMP"/>
    <property type="match status" value="1"/>
</dbReference>
<dbReference type="Pfam" id="PF00672">
    <property type="entry name" value="HAMP"/>
    <property type="match status" value="1"/>
</dbReference>
<keyword evidence="4" id="KW-0808">Transferase</keyword>
<evidence type="ECO:0000256" key="7">
    <source>
        <dbReference type="ARBA" id="ARBA00022989"/>
    </source>
</evidence>
<evidence type="ECO:0000256" key="5">
    <source>
        <dbReference type="ARBA" id="ARBA00022692"/>
    </source>
</evidence>
<dbReference type="InterPro" id="IPR003594">
    <property type="entry name" value="HATPase_dom"/>
</dbReference>
<evidence type="ECO:0000256" key="1">
    <source>
        <dbReference type="ARBA" id="ARBA00004651"/>
    </source>
</evidence>
<dbReference type="Gene3D" id="6.10.340.10">
    <property type="match status" value="1"/>
</dbReference>
<evidence type="ECO:0000313" key="11">
    <source>
        <dbReference type="EMBL" id="MBU9736205.1"/>
    </source>
</evidence>
<dbReference type="AlphaFoldDB" id="A0A949JW16"/>
<dbReference type="Pfam" id="PF06580">
    <property type="entry name" value="His_kinase"/>
    <property type="match status" value="1"/>
</dbReference>
<dbReference type="RefSeq" id="WP_238721120.1">
    <property type="nucleotide sequence ID" value="NZ_JAHQCW010000007.1"/>
</dbReference>
<gene>
    <name evidence="11" type="ORF">KTH89_06615</name>
</gene>
<dbReference type="InterPro" id="IPR010559">
    <property type="entry name" value="Sig_transdc_His_kin_internal"/>
</dbReference>
<organism evidence="11 12">
    <name type="scientific">Diplocloster agilis</name>
    <dbReference type="NCBI Taxonomy" id="2850323"/>
    <lineage>
        <taxon>Bacteria</taxon>
        <taxon>Bacillati</taxon>
        <taxon>Bacillota</taxon>
        <taxon>Clostridia</taxon>
        <taxon>Lachnospirales</taxon>
        <taxon>Lachnospiraceae</taxon>
        <taxon>Diplocloster</taxon>
    </lineage>
</organism>
<accession>A0A949JW16</accession>
<feature type="domain" description="HAMP" evidence="10">
    <location>
        <begin position="320"/>
        <end position="372"/>
    </location>
</feature>
<dbReference type="SUPFAM" id="SSF158472">
    <property type="entry name" value="HAMP domain-like"/>
    <property type="match status" value="1"/>
</dbReference>
<dbReference type="Pfam" id="PF02518">
    <property type="entry name" value="HATPase_c"/>
    <property type="match status" value="1"/>
</dbReference>
<dbReference type="GO" id="GO:0005886">
    <property type="term" value="C:plasma membrane"/>
    <property type="evidence" value="ECO:0007669"/>
    <property type="project" value="UniProtKB-SubCell"/>
</dbReference>
<protein>
    <submittedName>
        <fullName evidence="11">Histidine kinase</fullName>
    </submittedName>
</protein>
<dbReference type="InterPro" id="IPR036890">
    <property type="entry name" value="HATPase_C_sf"/>
</dbReference>
<evidence type="ECO:0000256" key="8">
    <source>
        <dbReference type="ARBA" id="ARBA00023136"/>
    </source>
</evidence>
<evidence type="ECO:0000256" key="4">
    <source>
        <dbReference type="ARBA" id="ARBA00022679"/>
    </source>
</evidence>
<comment type="caution">
    <text evidence="11">The sequence shown here is derived from an EMBL/GenBank/DDBJ whole genome shotgun (WGS) entry which is preliminary data.</text>
</comment>
<evidence type="ECO:0000256" key="2">
    <source>
        <dbReference type="ARBA" id="ARBA00022475"/>
    </source>
</evidence>
<sequence length="594" mass="66931">MIHSIYSVFMNAKYKYKLIFCFSLIIIISTTAITAYLYNTASLYVYSEIKSNNELALSNAKSFLEMVAEETEYISTVLCTDSSIQSELKAQPLNNAAAHTNTINFISTIFATNNYLGSVQIYSNYEQPYYYSFNDMSRGAASLSALMRTPLYQQAVEASGAPVWDYIEAGENEYMEYSAYPRILLCRIIKDNYSQKTIGALILGIRLDSISNKLTALIPSEGALAVLDDGQNILFSSAEFHGSELESLKKPSGTSTRTLSSDHSEYIYTYGVLPSFHWLLVYEYSNSSMLSLLFHAKTVSFLIVIISLILAVLVSIYLSNILTSPLQKLLNAMRKFRSGDFNSHVNFSFYDEIGELGKGYDEMVDETRRLIASTWQLELKKREAELASLQSQINPHLLYNTLDSIYWHLMSKNTENAAQTIILLSKIFRQTLSQGKSFISVSSELELVTNYLSLQQMLMHDRLHFDILVTSDAADIMIPKLIIQPFVENSVIHGLQPTAANGYLTVNVYIEQKQLVILITDNGIGCSTNSLEELFEKTKDRTNYSGFAIKNVYSRLKLQYEDECSIAFTSHPGKTEVVIRIPLLNAETENCAKN</sequence>
<proteinExistence type="predicted"/>
<keyword evidence="5 9" id="KW-0812">Transmembrane</keyword>
<evidence type="ECO:0000256" key="3">
    <source>
        <dbReference type="ARBA" id="ARBA00022553"/>
    </source>
</evidence>